<protein>
    <submittedName>
        <fullName evidence="4">MmgE/PrpD family protein</fullName>
    </submittedName>
</protein>
<accession>A0A7Y6Q7A7</accession>
<dbReference type="PANTHER" id="PTHR16943:SF8">
    <property type="entry name" value="2-METHYLCITRATE DEHYDRATASE"/>
    <property type="match status" value="1"/>
</dbReference>
<feature type="domain" description="MmgE/PrpD N-terminal" evidence="2">
    <location>
        <begin position="8"/>
        <end position="249"/>
    </location>
</feature>
<name>A0A7Y6Q7A7_9HYPH</name>
<dbReference type="GO" id="GO:0016829">
    <property type="term" value="F:lyase activity"/>
    <property type="evidence" value="ECO:0007669"/>
    <property type="project" value="InterPro"/>
</dbReference>
<dbReference type="EMBL" id="JABWDU010000003">
    <property type="protein sequence ID" value="NVD40392.1"/>
    <property type="molecule type" value="Genomic_DNA"/>
</dbReference>
<keyword evidence="5" id="KW-1185">Reference proteome</keyword>
<dbReference type="AlphaFoldDB" id="A0A7Y6Q7A7"/>
<evidence type="ECO:0000256" key="1">
    <source>
        <dbReference type="ARBA" id="ARBA00006174"/>
    </source>
</evidence>
<comment type="caution">
    <text evidence="4">The sequence shown here is derived from an EMBL/GenBank/DDBJ whole genome shotgun (WGS) entry which is preliminary data.</text>
</comment>
<dbReference type="Pfam" id="PF19305">
    <property type="entry name" value="MmgE_PrpD_C"/>
    <property type="match status" value="1"/>
</dbReference>
<dbReference type="PANTHER" id="PTHR16943">
    <property type="entry name" value="2-METHYLCITRATE DEHYDRATASE-RELATED"/>
    <property type="match status" value="1"/>
</dbReference>
<dbReference type="InterPro" id="IPR042188">
    <property type="entry name" value="MmgE/PrpD_sf_2"/>
</dbReference>
<evidence type="ECO:0000313" key="4">
    <source>
        <dbReference type="EMBL" id="NVD40392.1"/>
    </source>
</evidence>
<evidence type="ECO:0000259" key="2">
    <source>
        <dbReference type="Pfam" id="PF03972"/>
    </source>
</evidence>
<dbReference type="SUPFAM" id="SSF103378">
    <property type="entry name" value="2-methylcitrate dehydratase PrpD"/>
    <property type="match status" value="1"/>
</dbReference>
<dbReference type="InterPro" id="IPR042183">
    <property type="entry name" value="MmgE/PrpD_sf_1"/>
</dbReference>
<evidence type="ECO:0000259" key="3">
    <source>
        <dbReference type="Pfam" id="PF19305"/>
    </source>
</evidence>
<organism evidence="4 5">
    <name type="scientific">Ensifer oleiphilus</name>
    <dbReference type="NCBI Taxonomy" id="2742698"/>
    <lineage>
        <taxon>Bacteria</taxon>
        <taxon>Pseudomonadati</taxon>
        <taxon>Pseudomonadota</taxon>
        <taxon>Alphaproteobacteria</taxon>
        <taxon>Hyphomicrobiales</taxon>
        <taxon>Rhizobiaceae</taxon>
        <taxon>Sinorhizobium/Ensifer group</taxon>
        <taxon>Ensifer</taxon>
    </lineage>
</organism>
<sequence length="453" mass="47447">MADTVLQSLALKVAATAFDDFPQATIRKAKQHVLDTFGVAVAGSASAETRMVLAASGVSAANGSSLIWGTPLFADARTAALVNGVSAHALELDDSGGCDHSGAVVLPAVVAALGEVTRPVHGKEFLKSVLIGYEVGRRVLEAAGGYETHNGLGWHSTGTCGAFGAAAAVGTLIGFDAQRIASALGLACSFSGGTWAFVHDGSPAKKLHAGRAAEGGFLAAHLAASGFVGPGDVFDKSAWGSFFQAFCRGEGDPAMLVHGFGENWRIERCSIKPHATCRGTHSAIDAIDKLLGDQELASQDIAAITVDMSGFQFGMCGGKVLTSRAQAQMSLPYAIAARLQYGKVSLAELEERAWRDLSIDRWLQRMDVRIDPAMSDEAEPAVALATSDGRHVKTTVDFPLGSPANPLSDDRLIGKFDELAGSALGREKANGLRDRVLTLDTCSDARELLEWLH</sequence>
<proteinExistence type="inferred from homology"/>
<feature type="domain" description="MmgE/PrpD C-terminal" evidence="3">
    <location>
        <begin position="274"/>
        <end position="435"/>
    </location>
</feature>
<dbReference type="Pfam" id="PF03972">
    <property type="entry name" value="MmgE_PrpD_N"/>
    <property type="match status" value="1"/>
</dbReference>
<gene>
    <name evidence="4" type="ORF">HT585_16105</name>
</gene>
<dbReference type="RefSeq" id="WP_176353872.1">
    <property type="nucleotide sequence ID" value="NZ_JABWDU010000003.1"/>
</dbReference>
<dbReference type="Gene3D" id="1.10.4100.10">
    <property type="entry name" value="2-methylcitrate dehydratase PrpD"/>
    <property type="match status" value="1"/>
</dbReference>
<dbReference type="Gene3D" id="3.30.1330.120">
    <property type="entry name" value="2-methylcitrate dehydratase PrpD"/>
    <property type="match status" value="1"/>
</dbReference>
<dbReference type="InterPro" id="IPR005656">
    <property type="entry name" value="MmgE_PrpD"/>
</dbReference>
<reference evidence="4 5" key="1">
    <citation type="submission" date="2020-06" db="EMBL/GenBank/DDBJ databases">
        <authorList>
            <person name="Grouzdev D.S."/>
        </authorList>
    </citation>
    <scope>NUCLEOTIDE SEQUENCE [LARGE SCALE GENOMIC DNA]</scope>
    <source>
        <strain evidence="4 5">HO-A22</strain>
    </source>
</reference>
<dbReference type="InterPro" id="IPR036148">
    <property type="entry name" value="MmgE/PrpD_sf"/>
</dbReference>
<dbReference type="InterPro" id="IPR045337">
    <property type="entry name" value="MmgE_PrpD_C"/>
</dbReference>
<comment type="similarity">
    <text evidence="1">Belongs to the PrpD family.</text>
</comment>
<dbReference type="Proteomes" id="UP000520198">
    <property type="component" value="Unassembled WGS sequence"/>
</dbReference>
<dbReference type="InterPro" id="IPR045336">
    <property type="entry name" value="MmgE_PrpD_N"/>
</dbReference>
<evidence type="ECO:0000313" key="5">
    <source>
        <dbReference type="Proteomes" id="UP000520198"/>
    </source>
</evidence>